<dbReference type="AlphaFoldDB" id="A0A1G9GC48"/>
<proteinExistence type="predicted"/>
<evidence type="ECO:0000313" key="2">
    <source>
        <dbReference type="Proteomes" id="UP000199382"/>
    </source>
</evidence>
<name>A0A1G9GC48_9RHOB</name>
<evidence type="ECO:0000313" key="1">
    <source>
        <dbReference type="EMBL" id="SDK98288.1"/>
    </source>
</evidence>
<gene>
    <name evidence="1" type="ORF">SAMN04488026_106227</name>
</gene>
<keyword evidence="2" id="KW-1185">Reference proteome</keyword>
<dbReference type="Proteomes" id="UP000199382">
    <property type="component" value="Unassembled WGS sequence"/>
</dbReference>
<dbReference type="EMBL" id="FNEK01000062">
    <property type="protein sequence ID" value="SDK98288.1"/>
    <property type="molecule type" value="Genomic_DNA"/>
</dbReference>
<sequence>MAETVRKPSRQQQWRKRNPKSYLAHLTVENAKRLGLICRQPCAVCGDPKSDAHHPDYDRPLHVVWLCRKHHKQLHARGGK</sequence>
<accession>A0A1G9GC48</accession>
<dbReference type="STRING" id="571298.SAMN04488026_106227"/>
<protein>
    <recommendedName>
        <fullName evidence="3">Recombination enhancement, RecA-dependent nuclease</fullName>
    </recommendedName>
</protein>
<dbReference type="RefSeq" id="WP_093162098.1">
    <property type="nucleotide sequence ID" value="NZ_FNEK01000062.1"/>
</dbReference>
<reference evidence="1 2" key="1">
    <citation type="submission" date="2016-10" db="EMBL/GenBank/DDBJ databases">
        <authorList>
            <person name="de Groot N.N."/>
        </authorList>
    </citation>
    <scope>NUCLEOTIDE SEQUENCE [LARGE SCALE GENOMIC DNA]</scope>
    <source>
        <strain evidence="1 2">DSM 25294</strain>
    </source>
</reference>
<evidence type="ECO:0008006" key="3">
    <source>
        <dbReference type="Google" id="ProtNLM"/>
    </source>
</evidence>
<organism evidence="1 2">
    <name type="scientific">Aliiruegeria lutimaris</name>
    <dbReference type="NCBI Taxonomy" id="571298"/>
    <lineage>
        <taxon>Bacteria</taxon>
        <taxon>Pseudomonadati</taxon>
        <taxon>Pseudomonadota</taxon>
        <taxon>Alphaproteobacteria</taxon>
        <taxon>Rhodobacterales</taxon>
        <taxon>Roseobacteraceae</taxon>
        <taxon>Aliiruegeria</taxon>
    </lineage>
</organism>
<dbReference type="OrthoDB" id="8278054at2"/>